<dbReference type="SMART" id="SM00028">
    <property type="entry name" value="TPR"/>
    <property type="match status" value="8"/>
</dbReference>
<dbReference type="PANTHER" id="PTHR45586:SF1">
    <property type="entry name" value="LIPOPOLYSACCHARIDE ASSEMBLY PROTEIN B"/>
    <property type="match status" value="1"/>
</dbReference>
<evidence type="ECO:0000256" key="1">
    <source>
        <dbReference type="ARBA" id="ARBA00022737"/>
    </source>
</evidence>
<sequence length="938" mass="106104">MNIKLWRVLLFVLIIIGTTVLIYPFPRDMVPLYLKSGKIAKASDLITKLLEEDPDDLELLTISADVYLVRGLPDKAIASLESVLKHNPEDKNALDKLALIYEWNVMPREAMHTWAKIAKIRKKRFKPLEQLVMYYRYFDMLPEEVATIIKLNKLQSGRFFVNFFLKELNTEVARLADEHKQNPEDPYLNYLIKRIFIVGEEFKSALTGDAKVNVSDYITYVIEYFVAVDRVSEGLIYAERMDKRDGRGIKYQLQLAIVLGWFKQYDAALELAGRLYKIAPDNVDLLRETAVLARSAQRFDVAETYLERLVNLEPDEPVYQEDLGLVYLETGKHKKAVGIFRQLAEKFDNWLKYAHNMLRAALYSSDKQLMAEVISDTANVDISDSDYLRTKSDVLLGLGRPLEAYPILKDLAERPEATIYDFERLIDAAVASTDNKLVAETIELALKFSPGDVVLMRKAGEAWRNAGQPLKAYDFYRKVVGKEGLEADIIEMLQAASETQNLKLAGNAAKYAESVAPENVKVIAQAGEIMLWLNSPGQGYPYYKKAAELTGGDREYVMTLVQVASFTGDKDIFRDAAETAIKLRPYDEEVAMLAAAVWAAAGDSVKAQKLIAEFAGKGGKNHEMLLKWAEFADSYGLSEEAYRIYDQLYGLGYKKKKVRKELARLAGWTERPEVAARLFGEMSNDKPQSFSLAMQAAKSYSDAADYKKAVSFYERASSLKPADIDLKLELAKNYGFAGMNIKRIHLFTKLYNAGQLPEAQRIELARAFLDEHKPVPALDILEPYARLHKLPRFEGFLLASALQQAGRGADTSAVYKRLGKEYDKDEVFLARLGAEALFNNFQTDAYDLFNAALKVNKNNHTALKGLGIILGERGQYKRAVAKLRTYNRLVPDDAEARYQLGEIYRLMGREGNAVREFKRAARIIKKKGKKSPLVTSKL</sequence>
<dbReference type="EMBL" id="FO203522">
    <property type="protein sequence ID" value="CCO24103.1"/>
    <property type="molecule type" value="Genomic_DNA"/>
</dbReference>
<dbReference type="eggNOG" id="COG0457">
    <property type="taxonomic scope" value="Bacteria"/>
</dbReference>
<dbReference type="KEGG" id="dhy:DESAM_21830"/>
<keyword evidence="4" id="KW-0472">Membrane</keyword>
<dbReference type="PATRIC" id="fig|1121451.3.peg.2062"/>
<organism evidence="5 6">
    <name type="scientific">Maridesulfovibrio hydrothermalis AM13 = DSM 14728</name>
    <dbReference type="NCBI Taxonomy" id="1121451"/>
    <lineage>
        <taxon>Bacteria</taxon>
        <taxon>Pseudomonadati</taxon>
        <taxon>Thermodesulfobacteriota</taxon>
        <taxon>Desulfovibrionia</taxon>
        <taxon>Desulfovibrionales</taxon>
        <taxon>Desulfovibrionaceae</taxon>
        <taxon>Maridesulfovibrio</taxon>
    </lineage>
</organism>
<dbReference type="PROSITE" id="PS50005">
    <property type="entry name" value="TPR"/>
    <property type="match status" value="2"/>
</dbReference>
<evidence type="ECO:0000313" key="6">
    <source>
        <dbReference type="Proteomes" id="UP000010808"/>
    </source>
</evidence>
<dbReference type="Pfam" id="PF13432">
    <property type="entry name" value="TPR_16"/>
    <property type="match status" value="2"/>
</dbReference>
<dbReference type="Proteomes" id="UP000010808">
    <property type="component" value="Chromosome"/>
</dbReference>
<dbReference type="PANTHER" id="PTHR45586">
    <property type="entry name" value="TPR REPEAT-CONTAINING PROTEIN PA4667"/>
    <property type="match status" value="1"/>
</dbReference>
<proteinExistence type="predicted"/>
<dbReference type="SUPFAM" id="SSF48452">
    <property type="entry name" value="TPR-like"/>
    <property type="match status" value="5"/>
</dbReference>
<keyword evidence="4" id="KW-0812">Transmembrane</keyword>
<dbReference type="HOGENOM" id="CLU_312543_0_0_7"/>
<dbReference type="AlphaFoldDB" id="L0RBD7"/>
<dbReference type="Pfam" id="PF13181">
    <property type="entry name" value="TPR_8"/>
    <property type="match status" value="1"/>
</dbReference>
<keyword evidence="6" id="KW-1185">Reference proteome</keyword>
<evidence type="ECO:0000256" key="2">
    <source>
        <dbReference type="ARBA" id="ARBA00022803"/>
    </source>
</evidence>
<dbReference type="Gene3D" id="1.25.40.10">
    <property type="entry name" value="Tetratricopeptide repeat domain"/>
    <property type="match status" value="3"/>
</dbReference>
<dbReference type="Pfam" id="PF14559">
    <property type="entry name" value="TPR_19"/>
    <property type="match status" value="1"/>
</dbReference>
<gene>
    <name evidence="5" type="ORF">DESAM_21830</name>
</gene>
<keyword evidence="2 3" id="KW-0802">TPR repeat</keyword>
<evidence type="ECO:0000256" key="4">
    <source>
        <dbReference type="SAM" id="Phobius"/>
    </source>
</evidence>
<name>L0RBD7_9BACT</name>
<dbReference type="STRING" id="1121451.DESAM_21830"/>
<feature type="repeat" description="TPR" evidence="3">
    <location>
        <begin position="690"/>
        <end position="723"/>
    </location>
</feature>
<reference evidence="5 6" key="1">
    <citation type="submission" date="2012-10" db="EMBL/GenBank/DDBJ databases">
        <authorList>
            <person name="Genoscope - CEA"/>
        </authorList>
    </citation>
    <scope>NUCLEOTIDE SEQUENCE [LARGE SCALE GENOMIC DNA]</scope>
    <source>
        <strain evidence="6">AM13 / DSM 14728</strain>
    </source>
</reference>
<feature type="transmembrane region" description="Helical" evidence="4">
    <location>
        <begin position="5"/>
        <end position="25"/>
    </location>
</feature>
<feature type="repeat" description="TPR" evidence="3">
    <location>
        <begin position="894"/>
        <end position="927"/>
    </location>
</feature>
<dbReference type="InterPro" id="IPR019734">
    <property type="entry name" value="TPR_rpt"/>
</dbReference>
<dbReference type="InterPro" id="IPR011990">
    <property type="entry name" value="TPR-like_helical_dom_sf"/>
</dbReference>
<evidence type="ECO:0000313" key="5">
    <source>
        <dbReference type="EMBL" id="CCO24103.1"/>
    </source>
</evidence>
<accession>L0RBD7</accession>
<protein>
    <submittedName>
        <fullName evidence="5">Tetratricopeptide TPR_2 repeat protein</fullName>
    </submittedName>
</protein>
<keyword evidence="4" id="KW-1133">Transmembrane helix</keyword>
<dbReference type="InterPro" id="IPR051012">
    <property type="entry name" value="CellSynth/LPSAsmb/PSIAsmb"/>
</dbReference>
<evidence type="ECO:0000256" key="3">
    <source>
        <dbReference type="PROSITE-ProRule" id="PRU00339"/>
    </source>
</evidence>
<keyword evidence="1" id="KW-0677">Repeat</keyword>